<feature type="transmembrane region" description="Helical" evidence="1">
    <location>
        <begin position="46"/>
        <end position="65"/>
    </location>
</feature>
<feature type="transmembrane region" description="Helical" evidence="1">
    <location>
        <begin position="205"/>
        <end position="224"/>
    </location>
</feature>
<keyword evidence="1" id="KW-0812">Transmembrane</keyword>
<evidence type="ECO:0000313" key="4">
    <source>
        <dbReference type="Proteomes" id="UP000712007"/>
    </source>
</evidence>
<feature type="transmembrane region" description="Helical" evidence="1">
    <location>
        <begin position="236"/>
        <end position="254"/>
    </location>
</feature>
<reference evidence="3" key="2">
    <citation type="journal article" date="2021" name="PeerJ">
        <title>Extensive microbial diversity within the chicken gut microbiome revealed by metagenomics and culture.</title>
        <authorList>
            <person name="Gilroy R."/>
            <person name="Ravi A."/>
            <person name="Getino M."/>
            <person name="Pursley I."/>
            <person name="Horton D.L."/>
            <person name="Alikhan N.F."/>
            <person name="Baker D."/>
            <person name="Gharbi K."/>
            <person name="Hall N."/>
            <person name="Watson M."/>
            <person name="Adriaenssens E.M."/>
            <person name="Foster-Nyarko E."/>
            <person name="Jarju S."/>
            <person name="Secka A."/>
            <person name="Antonio M."/>
            <person name="Oren A."/>
            <person name="Chaudhuri R.R."/>
            <person name="La Ragione R."/>
            <person name="Hildebrand F."/>
            <person name="Pallen M.J."/>
        </authorList>
    </citation>
    <scope>NUCLEOTIDE SEQUENCE</scope>
    <source>
        <strain evidence="3">3924</strain>
    </source>
</reference>
<dbReference type="Pfam" id="PF07670">
    <property type="entry name" value="Gate"/>
    <property type="match status" value="2"/>
</dbReference>
<feature type="transmembrane region" description="Helical" evidence="1">
    <location>
        <begin position="172"/>
        <end position="193"/>
    </location>
</feature>
<dbReference type="PANTHER" id="PTHR35793">
    <property type="entry name" value="INNER MEMBRANE PROTEIN YJIG"/>
    <property type="match status" value="1"/>
</dbReference>
<dbReference type="PANTHER" id="PTHR35793:SF2">
    <property type="entry name" value="INNER MEMBRANE PROTEIN YJIG"/>
    <property type="match status" value="1"/>
</dbReference>
<comment type="caution">
    <text evidence="3">The sequence shown here is derived from an EMBL/GenBank/DDBJ whole genome shotgun (WGS) entry which is preliminary data.</text>
</comment>
<evidence type="ECO:0000256" key="1">
    <source>
        <dbReference type="SAM" id="Phobius"/>
    </source>
</evidence>
<feature type="transmembrane region" description="Helical" evidence="1">
    <location>
        <begin position="351"/>
        <end position="374"/>
    </location>
</feature>
<dbReference type="PIRSF" id="PIRSF036542">
    <property type="entry name" value="SpmA_SpmB"/>
    <property type="match status" value="1"/>
</dbReference>
<protein>
    <submittedName>
        <fullName evidence="3">Spore maturation protein</fullName>
    </submittedName>
</protein>
<reference evidence="3" key="1">
    <citation type="submission" date="2020-10" db="EMBL/GenBank/DDBJ databases">
        <authorList>
            <person name="Gilroy R."/>
        </authorList>
    </citation>
    <scope>NUCLEOTIDE SEQUENCE</scope>
    <source>
        <strain evidence="3">3924</strain>
    </source>
</reference>
<feature type="transmembrane region" description="Helical" evidence="1">
    <location>
        <begin position="138"/>
        <end position="160"/>
    </location>
</feature>
<sequence>MALNYIWISFLLIAVAVAAAQAVMGDLAPLGAVMDSMFSSAKSGFEISIGLTGVLALWLGFLKIAERSGVIGALSRMVAPFFAEIFPGVPKGHPAMGNIFMNFSANMLGLDNAATPLGLKAMEELQSLNPKKDTATDAMIMFLVLNTSGLTLIPITVMTYRAQFGAANPSDVFLPILIATYTSSLVGLIAVAVKQRINLLKRAVILPLTVMTAVIAALLLWFASIDPDTQRVASNVITYTTLLGIVSSFVIAGLIKKVNVYEAFVDGAKEGFKVAVGIIPYLIAILVAIGMLRASSALEWLLGGIEWLVSLCGIDTRFVDALPTAILKPLSGNGARGMMLDTMTALGPDAFASKVSCIMLGATDTTFYILSLYFGSVGITKMRYALPCGLIADAAGLLMAIFVGYLFFG</sequence>
<feature type="domain" description="Nucleoside transporter/FeoB GTPase Gate" evidence="2">
    <location>
        <begin position="276"/>
        <end position="379"/>
    </location>
</feature>
<gene>
    <name evidence="3" type="ORF">IAC51_08145</name>
</gene>
<dbReference type="InterPro" id="IPR011642">
    <property type="entry name" value="Gate_dom"/>
</dbReference>
<dbReference type="InterPro" id="IPR052549">
    <property type="entry name" value="SpmB"/>
</dbReference>
<dbReference type="InterPro" id="IPR011415">
    <property type="entry name" value="SpmA_SpmB"/>
</dbReference>
<evidence type="ECO:0000259" key="2">
    <source>
        <dbReference type="Pfam" id="PF07670"/>
    </source>
</evidence>
<keyword evidence="1" id="KW-1133">Transmembrane helix</keyword>
<keyword evidence="1" id="KW-0472">Membrane</keyword>
<feature type="transmembrane region" description="Helical" evidence="1">
    <location>
        <begin position="386"/>
        <end position="408"/>
    </location>
</feature>
<accession>A0A940DL61</accession>
<proteinExistence type="predicted"/>
<dbReference type="EMBL" id="JADIMV010000138">
    <property type="protein sequence ID" value="MBO8440603.1"/>
    <property type="molecule type" value="Genomic_DNA"/>
</dbReference>
<feature type="domain" description="Nucleoside transporter/FeoB GTPase Gate" evidence="2">
    <location>
        <begin position="50"/>
        <end position="157"/>
    </location>
</feature>
<dbReference type="GO" id="GO:0005886">
    <property type="term" value="C:plasma membrane"/>
    <property type="evidence" value="ECO:0007669"/>
    <property type="project" value="TreeGrafter"/>
</dbReference>
<name>A0A940DL61_9BACT</name>
<evidence type="ECO:0000313" key="3">
    <source>
        <dbReference type="EMBL" id="MBO8440603.1"/>
    </source>
</evidence>
<organism evidence="3 4">
    <name type="scientific">Candidatus Aphodosoma intestinipullorum</name>
    <dbReference type="NCBI Taxonomy" id="2840674"/>
    <lineage>
        <taxon>Bacteria</taxon>
        <taxon>Pseudomonadati</taxon>
        <taxon>Bacteroidota</taxon>
        <taxon>Bacteroidia</taxon>
        <taxon>Bacteroidales</taxon>
        <taxon>Candidatus Aphodosoma</taxon>
    </lineage>
</organism>
<feature type="transmembrane region" description="Helical" evidence="1">
    <location>
        <begin position="274"/>
        <end position="292"/>
    </location>
</feature>
<dbReference type="AlphaFoldDB" id="A0A940DL61"/>
<dbReference type="Proteomes" id="UP000712007">
    <property type="component" value="Unassembled WGS sequence"/>
</dbReference>